<name>A0A9D4V7F1_ADICA</name>
<proteinExistence type="predicted"/>
<dbReference type="EMBL" id="JABFUD020000004">
    <property type="protein sequence ID" value="KAI5081226.1"/>
    <property type="molecule type" value="Genomic_DNA"/>
</dbReference>
<accession>A0A9D4V7F1</accession>
<organism evidence="1 2">
    <name type="scientific">Adiantum capillus-veneris</name>
    <name type="common">Maidenhair fern</name>
    <dbReference type="NCBI Taxonomy" id="13818"/>
    <lineage>
        <taxon>Eukaryota</taxon>
        <taxon>Viridiplantae</taxon>
        <taxon>Streptophyta</taxon>
        <taxon>Embryophyta</taxon>
        <taxon>Tracheophyta</taxon>
        <taxon>Polypodiopsida</taxon>
        <taxon>Polypodiidae</taxon>
        <taxon>Polypodiales</taxon>
        <taxon>Pteridineae</taxon>
        <taxon>Pteridaceae</taxon>
        <taxon>Vittarioideae</taxon>
        <taxon>Adiantum</taxon>
    </lineage>
</organism>
<evidence type="ECO:0000313" key="2">
    <source>
        <dbReference type="Proteomes" id="UP000886520"/>
    </source>
</evidence>
<protein>
    <submittedName>
        <fullName evidence="1">Uncharacterized protein</fullName>
    </submittedName>
</protein>
<reference evidence="1" key="1">
    <citation type="submission" date="2021-01" db="EMBL/GenBank/DDBJ databases">
        <title>Adiantum capillus-veneris genome.</title>
        <authorList>
            <person name="Fang Y."/>
            <person name="Liao Q."/>
        </authorList>
    </citation>
    <scope>NUCLEOTIDE SEQUENCE</scope>
    <source>
        <strain evidence="1">H3</strain>
        <tissue evidence="1">Leaf</tissue>
    </source>
</reference>
<evidence type="ECO:0000313" key="1">
    <source>
        <dbReference type="EMBL" id="KAI5081226.1"/>
    </source>
</evidence>
<keyword evidence="2" id="KW-1185">Reference proteome</keyword>
<dbReference type="AlphaFoldDB" id="A0A9D4V7F1"/>
<dbReference type="Proteomes" id="UP000886520">
    <property type="component" value="Chromosome 4"/>
</dbReference>
<gene>
    <name evidence="1" type="ORF">GOP47_0004409</name>
</gene>
<sequence length="140" mass="15589">MGLHLYYSSKLNKDKLIESCIGTCIFLLSLCTLPFSTLPKENGNALEPHEITLYTIVVSTSFMPLLHLELEHLPYKGVMVTSSSSSQVVFPTSTFECCRKQNKKLGHNGSQPADLNTSFQILRDVSYANHLAMLSLVTSY</sequence>
<comment type="caution">
    <text evidence="1">The sequence shown here is derived from an EMBL/GenBank/DDBJ whole genome shotgun (WGS) entry which is preliminary data.</text>
</comment>